<gene>
    <name evidence="1" type="ORF">PoMZ_01567</name>
</gene>
<dbReference type="PANTHER" id="PTHR14614:SF130">
    <property type="entry name" value="PROTEIN-LYSINE N-METHYLTRANSFERASE EEF2KMT"/>
    <property type="match status" value="1"/>
</dbReference>
<dbReference type="PANTHER" id="PTHR14614">
    <property type="entry name" value="HEPATOCELLULAR CARCINOMA-ASSOCIATED ANTIGEN"/>
    <property type="match status" value="1"/>
</dbReference>
<organism evidence="1 2">
    <name type="scientific">Pyricularia oryzae</name>
    <name type="common">Rice blast fungus</name>
    <name type="synonym">Magnaporthe oryzae</name>
    <dbReference type="NCBI Taxonomy" id="318829"/>
    <lineage>
        <taxon>Eukaryota</taxon>
        <taxon>Fungi</taxon>
        <taxon>Dikarya</taxon>
        <taxon>Ascomycota</taxon>
        <taxon>Pezizomycotina</taxon>
        <taxon>Sordariomycetes</taxon>
        <taxon>Sordariomycetidae</taxon>
        <taxon>Magnaporthales</taxon>
        <taxon>Pyriculariaceae</taxon>
        <taxon>Pyricularia</taxon>
    </lineage>
</organism>
<proteinExistence type="predicted"/>
<evidence type="ECO:0000313" key="1">
    <source>
        <dbReference type="EMBL" id="QBZ56656.1"/>
    </source>
</evidence>
<dbReference type="EMBL" id="CP034205">
    <property type="protein sequence ID" value="QBZ56656.1"/>
    <property type="molecule type" value="Genomic_DNA"/>
</dbReference>
<sequence length="355" mass="40064">MDTEESLLILRAQYFQCLDVECLRWPPQRLLAHPDACYWIWKHLCYEKRAMAKLPAPQYRLNFFKKLLERLGRAGHIITDDPKEDGVRPSIVAMVEALKMLEEKYTSGSSDDPEDMYVTYTVPTFPPRSLSAVNPDIVTLVESRRLVAGSRFTGHRTWDGALHLAHYLVAEKGSTVRGRSILELGAGAGFLSILCAKCFGAESVIATDGDERVIEEARRNVEIGGLSGEGEGHGRVEVERLWWGEDLGKLWLHDRSSKQGKSLDVVLGADLIYNEESASALVKTLKSLLILQPRLKIIISWAMRFPEVTDKFLRDCETNGLTVRDLPFTMTPYTQQKGLFYLTAVPLRIIQVLSR</sequence>
<dbReference type="InterPro" id="IPR019410">
    <property type="entry name" value="Methyltransf_16"/>
</dbReference>
<accession>A0A4P7N6X5</accession>
<name>A0A4P7N6X5_PYROR</name>
<evidence type="ECO:0000313" key="2">
    <source>
        <dbReference type="Proteomes" id="UP000294847"/>
    </source>
</evidence>
<dbReference type="GO" id="GO:0005737">
    <property type="term" value="C:cytoplasm"/>
    <property type="evidence" value="ECO:0007669"/>
    <property type="project" value="TreeGrafter"/>
</dbReference>
<dbReference type="SUPFAM" id="SSF53335">
    <property type="entry name" value="S-adenosyl-L-methionine-dependent methyltransferases"/>
    <property type="match status" value="1"/>
</dbReference>
<dbReference type="SMR" id="A0A4P7N6X5"/>
<dbReference type="Gene3D" id="3.40.50.150">
    <property type="entry name" value="Vaccinia Virus protein VP39"/>
    <property type="match status" value="1"/>
</dbReference>
<dbReference type="Proteomes" id="UP000294847">
    <property type="component" value="Chromosome 2"/>
</dbReference>
<dbReference type="OMA" id="IYNEESA"/>
<dbReference type="InterPro" id="IPR029063">
    <property type="entry name" value="SAM-dependent_MTases_sf"/>
</dbReference>
<dbReference type="GO" id="GO:0008757">
    <property type="term" value="F:S-adenosylmethionine-dependent methyltransferase activity"/>
    <property type="evidence" value="ECO:0007669"/>
    <property type="project" value="UniProtKB-ARBA"/>
</dbReference>
<protein>
    <submittedName>
        <fullName evidence="1">Uncharacterized protein</fullName>
    </submittedName>
</protein>
<dbReference type="Pfam" id="PF10294">
    <property type="entry name" value="Methyltransf_16"/>
    <property type="match status" value="1"/>
</dbReference>
<reference evidence="1 2" key="1">
    <citation type="journal article" date="2019" name="Mol. Biol. Evol.">
        <title>Blast fungal genomes show frequent chromosomal changes, gene gains and losses, and effector gene turnover.</title>
        <authorList>
            <person name="Gomez Luciano L.B."/>
            <person name="Jason Tsai I."/>
            <person name="Chuma I."/>
            <person name="Tosa Y."/>
            <person name="Chen Y.H."/>
            <person name="Li J.Y."/>
            <person name="Li M.Y."/>
            <person name="Jade Lu M.Y."/>
            <person name="Nakayashiki H."/>
            <person name="Li W.H."/>
        </authorList>
    </citation>
    <scope>NUCLEOTIDE SEQUENCE [LARGE SCALE GENOMIC DNA]</scope>
    <source>
        <strain evidence="1">MZ5-1-6</strain>
    </source>
</reference>
<dbReference type="AlphaFoldDB" id="A0A4P7N6X5"/>